<dbReference type="Proteomes" id="UP000033047">
    <property type="component" value="Unassembled WGS sequence"/>
</dbReference>
<proteinExistence type="predicted"/>
<dbReference type="Pfam" id="PF22243">
    <property type="entry name" value="DUF5018-rel"/>
    <property type="match status" value="1"/>
</dbReference>
<dbReference type="EMBL" id="AQHV01000011">
    <property type="protein sequence ID" value="KKB56277.1"/>
    <property type="molecule type" value="Genomic_DNA"/>
</dbReference>
<name>A0A0F5JFL9_9BACT</name>
<dbReference type="GeneID" id="69983589"/>
<keyword evidence="1" id="KW-0732">Signal</keyword>
<dbReference type="Gene3D" id="2.60.40.4120">
    <property type="match status" value="1"/>
</dbReference>
<gene>
    <name evidence="3" type="ORF">HMPREF1535_02251</name>
</gene>
<dbReference type="STRING" id="927665.HMPREF1535_02251"/>
<comment type="caution">
    <text evidence="3">The sequence shown here is derived from an EMBL/GenBank/DDBJ whole genome shotgun (WGS) entry which is preliminary data.</text>
</comment>
<accession>A0A0F5JFL9</accession>
<dbReference type="RefSeq" id="WP_009859922.1">
    <property type="nucleotide sequence ID" value="NZ_KQ033912.1"/>
</dbReference>
<reference evidence="3 4" key="1">
    <citation type="submission" date="2013-04" db="EMBL/GenBank/DDBJ databases">
        <title>The Genome Sequence of Parabacteroides goldsteinii DSM 19448.</title>
        <authorList>
            <consortium name="The Broad Institute Genomics Platform"/>
            <person name="Earl A."/>
            <person name="Ward D."/>
            <person name="Feldgarden M."/>
            <person name="Gevers D."/>
            <person name="Martens E."/>
            <person name="Sakamoto M."/>
            <person name="Benno Y."/>
            <person name="Song Y."/>
            <person name="Liu C."/>
            <person name="Lee J."/>
            <person name="Bolanos M."/>
            <person name="Vaisanen M.L."/>
            <person name="Finegold S.M."/>
            <person name="Walker B."/>
            <person name="Young S."/>
            <person name="Zeng Q."/>
            <person name="Gargeya S."/>
            <person name="Fitzgerald M."/>
            <person name="Haas B."/>
            <person name="Abouelleil A."/>
            <person name="Allen A.W."/>
            <person name="Alvarado L."/>
            <person name="Arachchi H.M."/>
            <person name="Berlin A.M."/>
            <person name="Chapman S.B."/>
            <person name="Gainer-Dewar J."/>
            <person name="Goldberg J."/>
            <person name="Griggs A."/>
            <person name="Gujja S."/>
            <person name="Hansen M."/>
            <person name="Howarth C."/>
            <person name="Imamovic A."/>
            <person name="Ireland A."/>
            <person name="Larimer J."/>
            <person name="McCowan C."/>
            <person name="Murphy C."/>
            <person name="Pearson M."/>
            <person name="Poon T.W."/>
            <person name="Priest M."/>
            <person name="Roberts A."/>
            <person name="Saif S."/>
            <person name="Shea T."/>
            <person name="Sisk P."/>
            <person name="Sykes S."/>
            <person name="Wortman J."/>
            <person name="Nusbaum C."/>
            <person name="Birren B."/>
        </authorList>
    </citation>
    <scope>NUCLEOTIDE SEQUENCE [LARGE SCALE GENOMIC DNA]</scope>
    <source>
        <strain evidence="3 4">DSM 19448</strain>
    </source>
</reference>
<dbReference type="InterPro" id="IPR054460">
    <property type="entry name" value="DUF5018-rel"/>
</dbReference>
<dbReference type="HOGENOM" id="CLU_140211_0_0_10"/>
<protein>
    <recommendedName>
        <fullName evidence="2">DUF5018 domain-containing protein</fullName>
    </recommendedName>
</protein>
<dbReference type="AlphaFoldDB" id="A0A0F5JFL9"/>
<evidence type="ECO:0000313" key="3">
    <source>
        <dbReference type="EMBL" id="KKB56277.1"/>
    </source>
</evidence>
<feature type="chain" id="PRO_5002490250" description="DUF5018 domain-containing protein" evidence="1">
    <location>
        <begin position="26"/>
        <end position="158"/>
    </location>
</feature>
<feature type="signal peptide" evidence="1">
    <location>
        <begin position="1"/>
        <end position="25"/>
    </location>
</feature>
<sequence>MKQLILIKYVLLSFLCICLSSCLTAGLDDDLPVYTEAEVTAFNFEYRWTIQEGISEKLQVKTLTAQTKINQAEGLIECAITVPKVSGTFTEEVRNQVSLSKLIGYATISTAASIAPVGSAPVLGKVGDFSQSDMVYEVTAADNKNKKQWRLVITSFTK</sequence>
<dbReference type="PATRIC" id="fig|927665.4.peg.2315"/>
<feature type="domain" description="DUF5018" evidence="2">
    <location>
        <begin position="39"/>
        <end position="151"/>
    </location>
</feature>
<evidence type="ECO:0000256" key="1">
    <source>
        <dbReference type="SAM" id="SignalP"/>
    </source>
</evidence>
<organism evidence="3 4">
    <name type="scientific">Parabacteroides goldsteinii DSM 19448 = WAL 12034</name>
    <dbReference type="NCBI Taxonomy" id="927665"/>
    <lineage>
        <taxon>Bacteria</taxon>
        <taxon>Pseudomonadati</taxon>
        <taxon>Bacteroidota</taxon>
        <taxon>Bacteroidia</taxon>
        <taxon>Bacteroidales</taxon>
        <taxon>Tannerellaceae</taxon>
        <taxon>Parabacteroides</taxon>
    </lineage>
</organism>
<evidence type="ECO:0000259" key="2">
    <source>
        <dbReference type="Pfam" id="PF22243"/>
    </source>
</evidence>
<evidence type="ECO:0000313" key="4">
    <source>
        <dbReference type="Proteomes" id="UP000033047"/>
    </source>
</evidence>